<dbReference type="InterPro" id="IPR007219">
    <property type="entry name" value="XnlR_reg_dom"/>
</dbReference>
<feature type="domain" description="C2H2-type" evidence="10">
    <location>
        <begin position="12"/>
        <end position="39"/>
    </location>
</feature>
<keyword evidence="4 7" id="KW-0863">Zinc-finger</keyword>
<dbReference type="Proteomes" id="UP000799439">
    <property type="component" value="Unassembled WGS sequence"/>
</dbReference>
<dbReference type="Pfam" id="PF00172">
    <property type="entry name" value="Zn_clus"/>
    <property type="match status" value="1"/>
</dbReference>
<evidence type="ECO:0000313" key="11">
    <source>
        <dbReference type="EMBL" id="KAF2152399.1"/>
    </source>
</evidence>
<feature type="domain" description="Zn(2)-C6 fungal-type" evidence="9">
    <location>
        <begin position="82"/>
        <end position="111"/>
    </location>
</feature>
<keyword evidence="5" id="KW-0862">Zinc</keyword>
<proteinExistence type="predicted"/>
<dbReference type="Gene3D" id="4.10.240.10">
    <property type="entry name" value="Zn(2)-C6 fungal-type DNA-binding domain"/>
    <property type="match status" value="1"/>
</dbReference>
<feature type="region of interest" description="Disordered" evidence="8">
    <location>
        <begin position="114"/>
        <end position="154"/>
    </location>
</feature>
<gene>
    <name evidence="11" type="ORF">K461DRAFT_146169</name>
</gene>
<dbReference type="CDD" id="cd00067">
    <property type="entry name" value="GAL4"/>
    <property type="match status" value="1"/>
</dbReference>
<dbReference type="Pfam" id="PF04082">
    <property type="entry name" value="Fungal_trans"/>
    <property type="match status" value="1"/>
</dbReference>
<dbReference type="PROSITE" id="PS50157">
    <property type="entry name" value="ZINC_FINGER_C2H2_2"/>
    <property type="match status" value="2"/>
</dbReference>
<dbReference type="GO" id="GO:0000978">
    <property type="term" value="F:RNA polymerase II cis-regulatory region sequence-specific DNA binding"/>
    <property type="evidence" value="ECO:0007669"/>
    <property type="project" value="InterPro"/>
</dbReference>
<evidence type="ECO:0000256" key="2">
    <source>
        <dbReference type="ARBA" id="ARBA00022723"/>
    </source>
</evidence>
<dbReference type="SUPFAM" id="SSF57701">
    <property type="entry name" value="Zn2/Cys6 DNA-binding domain"/>
    <property type="match status" value="1"/>
</dbReference>
<dbReference type="PANTHER" id="PTHR40626">
    <property type="entry name" value="MIP31509P"/>
    <property type="match status" value="1"/>
</dbReference>
<dbReference type="GO" id="GO:0008270">
    <property type="term" value="F:zinc ion binding"/>
    <property type="evidence" value="ECO:0007669"/>
    <property type="project" value="UniProtKB-KW"/>
</dbReference>
<comment type="subcellular location">
    <subcellularLocation>
        <location evidence="1">Nucleus</location>
    </subcellularLocation>
</comment>
<dbReference type="PROSITE" id="PS00028">
    <property type="entry name" value="ZINC_FINGER_C2H2_1"/>
    <property type="match status" value="1"/>
</dbReference>
<dbReference type="SMART" id="SM00355">
    <property type="entry name" value="ZnF_C2H2"/>
    <property type="match status" value="2"/>
</dbReference>
<dbReference type="InterPro" id="IPR036236">
    <property type="entry name" value="Znf_C2H2_sf"/>
</dbReference>
<dbReference type="SMART" id="SM00066">
    <property type="entry name" value="GAL4"/>
    <property type="match status" value="1"/>
</dbReference>
<name>A0A9P4MJT0_9PEZI</name>
<keyword evidence="3" id="KW-0677">Repeat</keyword>
<accession>A0A9P4MJT0</accession>
<evidence type="ECO:0000259" key="9">
    <source>
        <dbReference type="PROSITE" id="PS50048"/>
    </source>
</evidence>
<feature type="compositionally biased region" description="Polar residues" evidence="8">
    <location>
        <begin position="608"/>
        <end position="620"/>
    </location>
</feature>
<evidence type="ECO:0000256" key="7">
    <source>
        <dbReference type="PROSITE-ProRule" id="PRU00042"/>
    </source>
</evidence>
<dbReference type="OrthoDB" id="3945418at2759"/>
<dbReference type="InterPro" id="IPR001138">
    <property type="entry name" value="Zn2Cys6_DnaBD"/>
</dbReference>
<evidence type="ECO:0000256" key="1">
    <source>
        <dbReference type="ARBA" id="ARBA00004123"/>
    </source>
</evidence>
<dbReference type="AlphaFoldDB" id="A0A9P4MJT0"/>
<organism evidence="11 12">
    <name type="scientific">Myriangium duriaei CBS 260.36</name>
    <dbReference type="NCBI Taxonomy" id="1168546"/>
    <lineage>
        <taxon>Eukaryota</taxon>
        <taxon>Fungi</taxon>
        <taxon>Dikarya</taxon>
        <taxon>Ascomycota</taxon>
        <taxon>Pezizomycotina</taxon>
        <taxon>Dothideomycetes</taxon>
        <taxon>Dothideomycetidae</taxon>
        <taxon>Myriangiales</taxon>
        <taxon>Myriangiaceae</taxon>
        <taxon>Myriangium</taxon>
    </lineage>
</organism>
<dbReference type="EMBL" id="ML996086">
    <property type="protein sequence ID" value="KAF2152399.1"/>
    <property type="molecule type" value="Genomic_DNA"/>
</dbReference>
<dbReference type="CDD" id="cd12148">
    <property type="entry name" value="fungal_TF_MHR"/>
    <property type="match status" value="1"/>
</dbReference>
<evidence type="ECO:0000256" key="8">
    <source>
        <dbReference type="SAM" id="MobiDB-lite"/>
    </source>
</evidence>
<dbReference type="InterPro" id="IPR036864">
    <property type="entry name" value="Zn2-C6_fun-type_DNA-bd_sf"/>
</dbReference>
<dbReference type="Gene3D" id="3.30.160.60">
    <property type="entry name" value="Classic Zinc Finger"/>
    <property type="match status" value="2"/>
</dbReference>
<feature type="region of interest" description="Disordered" evidence="8">
    <location>
        <begin position="585"/>
        <end position="621"/>
    </location>
</feature>
<evidence type="ECO:0000259" key="10">
    <source>
        <dbReference type="PROSITE" id="PS50157"/>
    </source>
</evidence>
<evidence type="ECO:0008006" key="13">
    <source>
        <dbReference type="Google" id="ProtNLM"/>
    </source>
</evidence>
<dbReference type="PANTHER" id="PTHR40626:SF8">
    <property type="entry name" value="C2H2 FINGER DOMAIN TRANSCRIPTION FACTOR (EUROFUNG)-RELATED"/>
    <property type="match status" value="1"/>
</dbReference>
<sequence>MDQQREKAPPRFRCEVCQQGFTRTDHLKRHSLRHSGVKPYVCGFCNSSFARCDSLRNHYSDCQARGNQPIPETDQKGRRRHACAKCISMKLKCDGNNPCGSCQKRNMVCEHANQPSPVATPARTDVSAPSSTRGSAHPQIDPATCTPSSHRDGENISATSIKFLLNGGEDRFMEGFPGRLKSAASSPAIKAQPQSPLPPFSNTNPNNFAMDPKFAQMSNLPHSAFNSFYEGPFEGFHKQWEGSISGVQPPESLWIYNTSSPDSCDYTNYSEPPTPNIIALREGLLITLAKLNPHPQRLQELTADVQFLLAPQRVRRFVHMYAKNWHPNCPLIHMATFDIENVTLTLLAAVVSMGAMYSVDRRELAAAKSILDLVEVFVFDTELFSNQMEIRRAMENPGHADTKVPDDWVSFQNFQAAYLNVVVQHWAGNKLARDRSMETRFSQIIRVARAMSLHKARHIPAHETHLSAWIQKECQIRTINIIHSIDCAFLFFHNYPCKLSFAEMECDLPCDELLFSSQNPFSEPNFTFSRNITLRRSFEMLFDPNSHLPHGEHFRILDMFLLIHVLYAFIITRLVLRAPFGPPGPPPAHSDHYGQAPTPSDRHPQPNGPSLLSRTATNAGLDSPDPVINRILAALSRWQEMWNTTWNATSKDGLVVAGFFKGSHKFYVVAHMVASKHEQVEGAWLLEPKCEDKLERLQALAG</sequence>
<dbReference type="InterPro" id="IPR013087">
    <property type="entry name" value="Znf_C2H2_type"/>
</dbReference>
<keyword evidence="6" id="KW-0539">Nucleus</keyword>
<dbReference type="GO" id="GO:0000785">
    <property type="term" value="C:chromatin"/>
    <property type="evidence" value="ECO:0007669"/>
    <property type="project" value="TreeGrafter"/>
</dbReference>
<dbReference type="GO" id="GO:0000981">
    <property type="term" value="F:DNA-binding transcription factor activity, RNA polymerase II-specific"/>
    <property type="evidence" value="ECO:0007669"/>
    <property type="project" value="InterPro"/>
</dbReference>
<evidence type="ECO:0000313" key="12">
    <source>
        <dbReference type="Proteomes" id="UP000799439"/>
    </source>
</evidence>
<dbReference type="InterPro" id="IPR051059">
    <property type="entry name" value="VerF-like"/>
</dbReference>
<evidence type="ECO:0000256" key="3">
    <source>
        <dbReference type="ARBA" id="ARBA00022737"/>
    </source>
</evidence>
<dbReference type="GO" id="GO:0006351">
    <property type="term" value="P:DNA-templated transcription"/>
    <property type="evidence" value="ECO:0007669"/>
    <property type="project" value="InterPro"/>
</dbReference>
<evidence type="ECO:0000256" key="4">
    <source>
        <dbReference type="ARBA" id="ARBA00022771"/>
    </source>
</evidence>
<protein>
    <recommendedName>
        <fullName evidence="13">C2H2-type domain-containing protein</fullName>
    </recommendedName>
</protein>
<keyword evidence="12" id="KW-1185">Reference proteome</keyword>
<reference evidence="11" key="1">
    <citation type="journal article" date="2020" name="Stud. Mycol.">
        <title>101 Dothideomycetes genomes: a test case for predicting lifestyles and emergence of pathogens.</title>
        <authorList>
            <person name="Haridas S."/>
            <person name="Albert R."/>
            <person name="Binder M."/>
            <person name="Bloem J."/>
            <person name="Labutti K."/>
            <person name="Salamov A."/>
            <person name="Andreopoulos B."/>
            <person name="Baker S."/>
            <person name="Barry K."/>
            <person name="Bills G."/>
            <person name="Bluhm B."/>
            <person name="Cannon C."/>
            <person name="Castanera R."/>
            <person name="Culley D."/>
            <person name="Daum C."/>
            <person name="Ezra D."/>
            <person name="Gonzalez J."/>
            <person name="Henrissat B."/>
            <person name="Kuo A."/>
            <person name="Liang C."/>
            <person name="Lipzen A."/>
            <person name="Lutzoni F."/>
            <person name="Magnuson J."/>
            <person name="Mondo S."/>
            <person name="Nolan M."/>
            <person name="Ohm R."/>
            <person name="Pangilinan J."/>
            <person name="Park H.-J."/>
            <person name="Ramirez L."/>
            <person name="Alfaro M."/>
            <person name="Sun H."/>
            <person name="Tritt A."/>
            <person name="Yoshinaga Y."/>
            <person name="Zwiers L.-H."/>
            <person name="Turgeon B."/>
            <person name="Goodwin S."/>
            <person name="Spatafora J."/>
            <person name="Crous P."/>
            <person name="Grigoriev I."/>
        </authorList>
    </citation>
    <scope>NUCLEOTIDE SEQUENCE</scope>
    <source>
        <strain evidence="11">CBS 260.36</strain>
    </source>
</reference>
<evidence type="ECO:0000256" key="6">
    <source>
        <dbReference type="ARBA" id="ARBA00023242"/>
    </source>
</evidence>
<dbReference type="PROSITE" id="PS50048">
    <property type="entry name" value="ZN2_CY6_FUNGAL_2"/>
    <property type="match status" value="1"/>
</dbReference>
<comment type="caution">
    <text evidence="11">The sequence shown here is derived from an EMBL/GenBank/DDBJ whole genome shotgun (WGS) entry which is preliminary data.</text>
</comment>
<dbReference type="GO" id="GO:0005634">
    <property type="term" value="C:nucleus"/>
    <property type="evidence" value="ECO:0007669"/>
    <property type="project" value="UniProtKB-SubCell"/>
</dbReference>
<feature type="region of interest" description="Disordered" evidence="8">
    <location>
        <begin position="177"/>
        <end position="208"/>
    </location>
</feature>
<keyword evidence="2" id="KW-0479">Metal-binding</keyword>
<feature type="domain" description="C2H2-type" evidence="10">
    <location>
        <begin position="40"/>
        <end position="69"/>
    </location>
</feature>
<dbReference type="SUPFAM" id="SSF57667">
    <property type="entry name" value="beta-beta-alpha zinc fingers"/>
    <property type="match status" value="1"/>
</dbReference>
<evidence type="ECO:0000256" key="5">
    <source>
        <dbReference type="ARBA" id="ARBA00022833"/>
    </source>
</evidence>